<organism evidence="2 3">
    <name type="scientific">Nocardia tenerifensis</name>
    <dbReference type="NCBI Taxonomy" id="228006"/>
    <lineage>
        <taxon>Bacteria</taxon>
        <taxon>Bacillati</taxon>
        <taxon>Actinomycetota</taxon>
        <taxon>Actinomycetes</taxon>
        <taxon>Mycobacteriales</taxon>
        <taxon>Nocardiaceae</taxon>
        <taxon>Nocardia</taxon>
    </lineage>
</organism>
<protein>
    <recommendedName>
        <fullName evidence="4">Ig-like domain-containing protein</fullName>
    </recommendedName>
</protein>
<keyword evidence="3" id="KW-1185">Reference proteome</keyword>
<gene>
    <name evidence="2" type="ORF">DFR70_12460</name>
</gene>
<feature type="signal peptide" evidence="1">
    <location>
        <begin position="1"/>
        <end position="29"/>
    </location>
</feature>
<evidence type="ECO:0000313" key="3">
    <source>
        <dbReference type="Proteomes" id="UP000247569"/>
    </source>
</evidence>
<keyword evidence="1" id="KW-0732">Signal</keyword>
<proteinExistence type="predicted"/>
<reference evidence="2 3" key="1">
    <citation type="submission" date="2018-05" db="EMBL/GenBank/DDBJ databases">
        <title>Genomic Encyclopedia of Type Strains, Phase IV (KMG-IV): sequencing the most valuable type-strain genomes for metagenomic binning, comparative biology and taxonomic classification.</title>
        <authorList>
            <person name="Goeker M."/>
        </authorList>
    </citation>
    <scope>NUCLEOTIDE SEQUENCE [LARGE SCALE GENOMIC DNA]</scope>
    <source>
        <strain evidence="2 3">DSM 44704</strain>
    </source>
</reference>
<dbReference type="EMBL" id="QJKF01000024">
    <property type="protein sequence ID" value="PXX54619.1"/>
    <property type="molecule type" value="Genomic_DNA"/>
</dbReference>
<evidence type="ECO:0000313" key="2">
    <source>
        <dbReference type="EMBL" id="PXX54619.1"/>
    </source>
</evidence>
<feature type="chain" id="PRO_5016397724" description="Ig-like domain-containing protein" evidence="1">
    <location>
        <begin position="30"/>
        <end position="104"/>
    </location>
</feature>
<dbReference type="AlphaFoldDB" id="A0A318JPF7"/>
<dbReference type="OrthoDB" id="4336033at2"/>
<dbReference type="Proteomes" id="UP000247569">
    <property type="component" value="Unassembled WGS sequence"/>
</dbReference>
<dbReference type="RefSeq" id="WP_146251393.1">
    <property type="nucleotide sequence ID" value="NZ_QJKF01000024.1"/>
</dbReference>
<name>A0A318JPF7_9NOCA</name>
<evidence type="ECO:0000256" key="1">
    <source>
        <dbReference type="SAM" id="SignalP"/>
    </source>
</evidence>
<evidence type="ECO:0008006" key="4">
    <source>
        <dbReference type="Google" id="ProtNLM"/>
    </source>
</evidence>
<sequence>MRIGYIASACLLLAATSVGQALCSGSAAAATPSNCTSSLVGRGAMAYCADSNGGSYRATAICVSFDGTQQIPRSAPNWVYDGSSLVTCPEFTVETTAGIETRDY</sequence>
<accession>A0A318JPF7</accession>
<comment type="caution">
    <text evidence="2">The sequence shown here is derived from an EMBL/GenBank/DDBJ whole genome shotgun (WGS) entry which is preliminary data.</text>
</comment>